<proteinExistence type="predicted"/>
<evidence type="ECO:0000313" key="1">
    <source>
        <dbReference type="EMBL" id="GAA0307320.1"/>
    </source>
</evidence>
<gene>
    <name evidence="1" type="ORF">GCM10009129_00460</name>
</gene>
<name>A0ABN0VJD9_9GAMM</name>
<dbReference type="EMBL" id="BAAAFR010000001">
    <property type="protein sequence ID" value="GAA0307320.1"/>
    <property type="molecule type" value="Genomic_DNA"/>
</dbReference>
<sequence>MIIELKKPICFTDEEFNKIFKNYTLDPRIDIIDNYNQPLDKDKNIGVIALKTAKTKDYRRCIFRLTFNTNTLSSLEKKTIFKRGVDK</sequence>
<evidence type="ECO:0000313" key="2">
    <source>
        <dbReference type="Proteomes" id="UP001501787"/>
    </source>
</evidence>
<dbReference type="Proteomes" id="UP001501787">
    <property type="component" value="Unassembled WGS sequence"/>
</dbReference>
<keyword evidence="2" id="KW-1185">Reference proteome</keyword>
<protein>
    <submittedName>
        <fullName evidence="1">Uncharacterized protein</fullName>
    </submittedName>
</protein>
<organism evidence="1 2">
    <name type="scientific">Psychrobacter aestuarii</name>
    <dbReference type="NCBI Taxonomy" id="556327"/>
    <lineage>
        <taxon>Bacteria</taxon>
        <taxon>Pseudomonadati</taxon>
        <taxon>Pseudomonadota</taxon>
        <taxon>Gammaproteobacteria</taxon>
        <taxon>Moraxellales</taxon>
        <taxon>Moraxellaceae</taxon>
        <taxon>Psychrobacter</taxon>
    </lineage>
</organism>
<reference evidence="1 2" key="1">
    <citation type="journal article" date="2019" name="Int. J. Syst. Evol. Microbiol.">
        <title>The Global Catalogue of Microorganisms (GCM) 10K type strain sequencing project: providing services to taxonomists for standard genome sequencing and annotation.</title>
        <authorList>
            <consortium name="The Broad Institute Genomics Platform"/>
            <consortium name="The Broad Institute Genome Sequencing Center for Infectious Disease"/>
            <person name="Wu L."/>
            <person name="Ma J."/>
        </authorList>
    </citation>
    <scope>NUCLEOTIDE SEQUENCE [LARGE SCALE GENOMIC DNA]</scope>
    <source>
        <strain evidence="1 2">JCM 16343</strain>
    </source>
</reference>
<comment type="caution">
    <text evidence="1">The sequence shown here is derived from an EMBL/GenBank/DDBJ whole genome shotgun (WGS) entry which is preliminary data.</text>
</comment>
<accession>A0ABN0VJD9</accession>